<sequence length="102" mass="12238">MKFHLTTSVQRRWFQDVLYSFGIASVREQWKYCLVETSRDRLDNNVRHWLLIIVYDWAVSAVQACNHRAHIQAINVNRIKRDVVDLIILSTNLKKWNSKIKR</sequence>
<evidence type="ECO:0000313" key="1">
    <source>
        <dbReference type="EMBL" id="KRX95227.1"/>
    </source>
</evidence>
<protein>
    <submittedName>
        <fullName evidence="1">Uncharacterized protein</fullName>
    </submittedName>
</protein>
<organism evidence="1 2">
    <name type="scientific">Trichinella pseudospiralis</name>
    <name type="common">Parasitic roundworm</name>
    <dbReference type="NCBI Taxonomy" id="6337"/>
    <lineage>
        <taxon>Eukaryota</taxon>
        <taxon>Metazoa</taxon>
        <taxon>Ecdysozoa</taxon>
        <taxon>Nematoda</taxon>
        <taxon>Enoplea</taxon>
        <taxon>Dorylaimia</taxon>
        <taxon>Trichinellida</taxon>
        <taxon>Trichinellidae</taxon>
        <taxon>Trichinella</taxon>
    </lineage>
</organism>
<gene>
    <name evidence="1" type="ORF">T4E_1222</name>
</gene>
<name>A0A0V0Y507_TRIPS</name>
<evidence type="ECO:0000313" key="2">
    <source>
        <dbReference type="Proteomes" id="UP000054815"/>
    </source>
</evidence>
<dbReference type="Proteomes" id="UP000054815">
    <property type="component" value="Unassembled WGS sequence"/>
</dbReference>
<reference evidence="1 2" key="1">
    <citation type="submission" date="2015-01" db="EMBL/GenBank/DDBJ databases">
        <title>Evolution of Trichinella species and genotypes.</title>
        <authorList>
            <person name="Korhonen P.K."/>
            <person name="Edoardo P."/>
            <person name="Giuseppe L.R."/>
            <person name="Gasser R.B."/>
        </authorList>
    </citation>
    <scope>NUCLEOTIDE SEQUENCE [LARGE SCALE GENOMIC DNA]</scope>
    <source>
        <strain evidence="1">ISS141</strain>
    </source>
</reference>
<comment type="caution">
    <text evidence="1">The sequence shown here is derived from an EMBL/GenBank/DDBJ whole genome shotgun (WGS) entry which is preliminary data.</text>
</comment>
<dbReference type="AlphaFoldDB" id="A0A0V0Y507"/>
<accession>A0A0V0Y507</accession>
<dbReference type="EMBL" id="JYDU01000059">
    <property type="protein sequence ID" value="KRX95227.1"/>
    <property type="molecule type" value="Genomic_DNA"/>
</dbReference>
<proteinExistence type="predicted"/>